<evidence type="ECO:0000259" key="1">
    <source>
        <dbReference type="Pfam" id="PF06054"/>
    </source>
</evidence>
<protein>
    <recommendedName>
        <fullName evidence="1">Competence protein CoiA nuclease-like domain-containing protein</fullName>
    </recommendedName>
</protein>
<feature type="domain" description="Competence protein CoiA nuclease-like" evidence="1">
    <location>
        <begin position="68"/>
        <end position="167"/>
    </location>
</feature>
<dbReference type="Proteomes" id="UP000650477">
    <property type="component" value="Unassembled WGS sequence"/>
</dbReference>
<dbReference type="AlphaFoldDB" id="A0A8I0Q0Z6"/>
<dbReference type="RefSeq" id="WP_193829750.1">
    <property type="nucleotide sequence ID" value="NZ_PKLF01000007.1"/>
</dbReference>
<evidence type="ECO:0000313" key="3">
    <source>
        <dbReference type="Proteomes" id="UP000650477"/>
    </source>
</evidence>
<evidence type="ECO:0000313" key="2">
    <source>
        <dbReference type="EMBL" id="MBE8612695.1"/>
    </source>
</evidence>
<accession>A0A8I0Q0Z6</accession>
<organism evidence="2 3">
    <name type="scientific">Morganella morganii</name>
    <name type="common">Proteus morganii</name>
    <dbReference type="NCBI Taxonomy" id="582"/>
    <lineage>
        <taxon>Bacteria</taxon>
        <taxon>Pseudomonadati</taxon>
        <taxon>Pseudomonadota</taxon>
        <taxon>Gammaproteobacteria</taxon>
        <taxon>Enterobacterales</taxon>
        <taxon>Morganellaceae</taxon>
        <taxon>Morganella</taxon>
    </lineage>
</organism>
<sequence>MPLKAILNGQEIHSFTFDENDWEQLKQSYKSQNLIMPCCGHGAIPKTSKLNNYHFSHKPKSNCQYARESPDHLYLKYQVAKLAHEAGWDVTTEYSGRTPDGKLWIADIYCVKNKAKIIFEIQLSQQSKDTFKERQSNYIASGISRVMWLYKLRKGKHYYRHDIGGSNDLAIFGLLPDNTGAYYLPQFATSVTDFIRGVFNKKLMWFPKNNTQLKASVIPHREKCYKCGKQTNIVLGLNIFTSDDIPLDFLLFSDDDCKHLLATHVNNDILQSHGIAELKPRYSKTVKQFYYSNGCIHCDALQGDHYLHEALVEYWGGCPKPVHMFTFDYNGTPHIEQNWYFNGKRAKWDWTLNKKS</sequence>
<dbReference type="EMBL" id="PKLF01000007">
    <property type="protein sequence ID" value="MBE8612695.1"/>
    <property type="molecule type" value="Genomic_DNA"/>
</dbReference>
<comment type="caution">
    <text evidence="2">The sequence shown here is derived from an EMBL/GenBank/DDBJ whole genome shotgun (WGS) entry which is preliminary data.</text>
</comment>
<dbReference type="InterPro" id="IPR010330">
    <property type="entry name" value="CoiA_nuc"/>
</dbReference>
<gene>
    <name evidence="2" type="ORF">CYG68_09720</name>
</gene>
<name>A0A8I0Q0Z6_MORMO</name>
<proteinExistence type="predicted"/>
<reference evidence="2" key="1">
    <citation type="submission" date="2017-12" db="EMBL/GenBank/DDBJ databases">
        <title>Genome sequencing and analysis.</title>
        <authorList>
            <person name="Huang Y.-T."/>
        </authorList>
    </citation>
    <scope>NUCLEOTIDE SEQUENCE</scope>
    <source>
        <strain evidence="2">VGH116</strain>
    </source>
</reference>
<dbReference type="Pfam" id="PF06054">
    <property type="entry name" value="CoiA_nuc"/>
    <property type="match status" value="1"/>
</dbReference>